<evidence type="ECO:0000313" key="5">
    <source>
        <dbReference type="Proteomes" id="UP000198414"/>
    </source>
</evidence>
<dbReference type="Proteomes" id="UP000198430">
    <property type="component" value="Unassembled WGS sequence"/>
</dbReference>
<dbReference type="RefSeq" id="WP_089089527.1">
    <property type="nucleotide sequence ID" value="NZ_BCMH01000023.1"/>
</dbReference>
<dbReference type="PANTHER" id="PTHR46558:SF11">
    <property type="entry name" value="HTH-TYPE TRANSCRIPTIONAL REGULATOR XRE"/>
    <property type="match status" value="1"/>
</dbReference>
<dbReference type="OrthoDB" id="2364157at2"/>
<dbReference type="Pfam" id="PF01381">
    <property type="entry name" value="HTH_3"/>
    <property type="match status" value="1"/>
</dbReference>
<proteinExistence type="predicted"/>
<name>A0A1Z5IZ73_9LACO</name>
<keyword evidence="6" id="KW-1185">Reference proteome</keyword>
<dbReference type="InterPro" id="IPR001387">
    <property type="entry name" value="Cro/C1-type_HTH"/>
</dbReference>
<dbReference type="EMBL" id="BCMH01000023">
    <property type="protein sequence ID" value="GAX04577.1"/>
    <property type="molecule type" value="Genomic_DNA"/>
</dbReference>
<reference evidence="5 6" key="1">
    <citation type="submission" date="2015-11" db="EMBL/GenBank/DDBJ databases">
        <title>Draft genome sequences of new species of the genus Lactobacillus isolated from orchardgrass silage.</title>
        <authorList>
            <person name="Tohno M."/>
            <person name="Tanizawa Y."/>
            <person name="Arita M."/>
        </authorList>
    </citation>
    <scope>NUCLEOTIDE SEQUENCE [LARGE SCALE GENOMIC DNA]</scope>
    <source>
        <strain evidence="3 6">IWT140</strain>
        <strain evidence="4 5">IWT25</strain>
    </source>
</reference>
<dbReference type="PANTHER" id="PTHR46558">
    <property type="entry name" value="TRACRIPTIONAL REGULATORY PROTEIN-RELATED-RELATED"/>
    <property type="match status" value="1"/>
</dbReference>
<evidence type="ECO:0000313" key="4">
    <source>
        <dbReference type="EMBL" id="GAX07085.1"/>
    </source>
</evidence>
<evidence type="ECO:0000313" key="6">
    <source>
        <dbReference type="Proteomes" id="UP000198430"/>
    </source>
</evidence>
<dbReference type="Gene3D" id="1.10.260.40">
    <property type="entry name" value="lambda repressor-like DNA-binding domains"/>
    <property type="match status" value="1"/>
</dbReference>
<sequence length="63" mass="7267">MENRIKTLRKQKGLTQSQLSERIGFDSSVAGKWELGKTEPNLQTLFQLADFFGVTVEYLYCHD</sequence>
<dbReference type="GO" id="GO:0003677">
    <property type="term" value="F:DNA binding"/>
    <property type="evidence" value="ECO:0007669"/>
    <property type="project" value="UniProtKB-KW"/>
</dbReference>
<dbReference type="EMBL" id="BCMI01000035">
    <property type="protein sequence ID" value="GAX07085.1"/>
    <property type="molecule type" value="Genomic_DNA"/>
</dbReference>
<dbReference type="PROSITE" id="PS50943">
    <property type="entry name" value="HTH_CROC1"/>
    <property type="match status" value="1"/>
</dbReference>
<evidence type="ECO:0000259" key="2">
    <source>
        <dbReference type="PROSITE" id="PS50943"/>
    </source>
</evidence>
<organism evidence="4 5">
    <name type="scientific">Secundilactobacillus pentosiphilus</name>
    <dbReference type="NCBI Taxonomy" id="1714682"/>
    <lineage>
        <taxon>Bacteria</taxon>
        <taxon>Bacillati</taxon>
        <taxon>Bacillota</taxon>
        <taxon>Bacilli</taxon>
        <taxon>Lactobacillales</taxon>
        <taxon>Lactobacillaceae</taxon>
        <taxon>Secundilactobacillus</taxon>
    </lineage>
</organism>
<accession>A0A1Z5IS27</accession>
<dbReference type="AlphaFoldDB" id="A0A1Z5IZ73"/>
<comment type="caution">
    <text evidence="4">The sequence shown here is derived from an EMBL/GenBank/DDBJ whole genome shotgun (WGS) entry which is preliminary data.</text>
</comment>
<accession>A0A1Z5IZ73</accession>
<feature type="domain" description="HTH cro/C1-type" evidence="2">
    <location>
        <begin position="5"/>
        <end position="59"/>
    </location>
</feature>
<dbReference type="InterPro" id="IPR010982">
    <property type="entry name" value="Lambda_DNA-bd_dom_sf"/>
</dbReference>
<evidence type="ECO:0000256" key="1">
    <source>
        <dbReference type="ARBA" id="ARBA00023125"/>
    </source>
</evidence>
<dbReference type="SMART" id="SM00530">
    <property type="entry name" value="HTH_XRE"/>
    <property type="match status" value="1"/>
</dbReference>
<protein>
    <submittedName>
        <fullName evidence="4">Transcriptional regulator</fullName>
    </submittedName>
</protein>
<keyword evidence="1" id="KW-0238">DNA-binding</keyword>
<gene>
    <name evidence="3" type="ORF">IWT140_02219</name>
    <name evidence="4" type="ORF">IWT25_02433</name>
</gene>
<evidence type="ECO:0000313" key="3">
    <source>
        <dbReference type="EMBL" id="GAX04577.1"/>
    </source>
</evidence>
<dbReference type="Proteomes" id="UP000198414">
    <property type="component" value="Unassembled WGS sequence"/>
</dbReference>
<dbReference type="CDD" id="cd00093">
    <property type="entry name" value="HTH_XRE"/>
    <property type="match status" value="1"/>
</dbReference>
<dbReference type="SUPFAM" id="SSF47413">
    <property type="entry name" value="lambda repressor-like DNA-binding domains"/>
    <property type="match status" value="1"/>
</dbReference>